<gene>
    <name evidence="2" type="ORF">M9458_008760</name>
</gene>
<keyword evidence="3" id="KW-1185">Reference proteome</keyword>
<feature type="non-terminal residue" evidence="2">
    <location>
        <position position="56"/>
    </location>
</feature>
<proteinExistence type="predicted"/>
<dbReference type="Proteomes" id="UP001529510">
    <property type="component" value="Unassembled WGS sequence"/>
</dbReference>
<feature type="non-terminal residue" evidence="2">
    <location>
        <position position="1"/>
    </location>
</feature>
<evidence type="ECO:0000256" key="1">
    <source>
        <dbReference type="SAM" id="MobiDB-lite"/>
    </source>
</evidence>
<reference evidence="2 3" key="1">
    <citation type="submission" date="2024-05" db="EMBL/GenBank/DDBJ databases">
        <title>Genome sequencing and assembly of Indian major carp, Cirrhinus mrigala (Hamilton, 1822).</title>
        <authorList>
            <person name="Mohindra V."/>
            <person name="Chowdhury L.M."/>
            <person name="Lal K."/>
            <person name="Jena J.K."/>
        </authorList>
    </citation>
    <scope>NUCLEOTIDE SEQUENCE [LARGE SCALE GENOMIC DNA]</scope>
    <source>
        <strain evidence="2">CM1030</strain>
        <tissue evidence="2">Blood</tissue>
    </source>
</reference>
<evidence type="ECO:0000313" key="3">
    <source>
        <dbReference type="Proteomes" id="UP001529510"/>
    </source>
</evidence>
<sequence>HQDHHHTCQPEAMDDSRGDKAALKTARANLSHGIKKEKHQYAQKINNNFSDSKDTR</sequence>
<dbReference type="EMBL" id="JAMKFB020000004">
    <property type="protein sequence ID" value="KAL0195188.1"/>
    <property type="molecule type" value="Genomic_DNA"/>
</dbReference>
<accession>A0ABD0R9I3</accession>
<dbReference type="AlphaFoldDB" id="A0ABD0R9I3"/>
<comment type="caution">
    <text evidence="2">The sequence shown here is derived from an EMBL/GenBank/DDBJ whole genome shotgun (WGS) entry which is preliminary data.</text>
</comment>
<protein>
    <submittedName>
        <fullName evidence="2">Uncharacterized protein</fullName>
    </submittedName>
</protein>
<name>A0ABD0R9I3_CIRMR</name>
<organism evidence="2 3">
    <name type="scientific">Cirrhinus mrigala</name>
    <name type="common">Mrigala</name>
    <dbReference type="NCBI Taxonomy" id="683832"/>
    <lineage>
        <taxon>Eukaryota</taxon>
        <taxon>Metazoa</taxon>
        <taxon>Chordata</taxon>
        <taxon>Craniata</taxon>
        <taxon>Vertebrata</taxon>
        <taxon>Euteleostomi</taxon>
        <taxon>Actinopterygii</taxon>
        <taxon>Neopterygii</taxon>
        <taxon>Teleostei</taxon>
        <taxon>Ostariophysi</taxon>
        <taxon>Cypriniformes</taxon>
        <taxon>Cyprinidae</taxon>
        <taxon>Labeoninae</taxon>
        <taxon>Labeonini</taxon>
        <taxon>Cirrhinus</taxon>
    </lineage>
</organism>
<feature type="region of interest" description="Disordered" evidence="1">
    <location>
        <begin position="33"/>
        <end position="56"/>
    </location>
</feature>
<evidence type="ECO:0000313" key="2">
    <source>
        <dbReference type="EMBL" id="KAL0195188.1"/>
    </source>
</evidence>